<proteinExistence type="predicted"/>
<feature type="transmembrane region" description="Helical" evidence="2">
    <location>
        <begin position="40"/>
        <end position="61"/>
    </location>
</feature>
<organism evidence="3 4">
    <name type="scientific">Circinella minor</name>
    <dbReference type="NCBI Taxonomy" id="1195481"/>
    <lineage>
        <taxon>Eukaryota</taxon>
        <taxon>Fungi</taxon>
        <taxon>Fungi incertae sedis</taxon>
        <taxon>Mucoromycota</taxon>
        <taxon>Mucoromycotina</taxon>
        <taxon>Mucoromycetes</taxon>
        <taxon>Mucorales</taxon>
        <taxon>Lichtheimiaceae</taxon>
        <taxon>Circinella</taxon>
    </lineage>
</organism>
<name>A0A8H7S7Z4_9FUNG</name>
<dbReference type="Proteomes" id="UP000646827">
    <property type="component" value="Unassembled WGS sequence"/>
</dbReference>
<reference evidence="3 4" key="1">
    <citation type="submission" date="2020-12" db="EMBL/GenBank/DDBJ databases">
        <title>Metabolic potential, ecology and presence of endohyphal bacteria is reflected in genomic diversity of Mucoromycotina.</title>
        <authorList>
            <person name="Muszewska A."/>
            <person name="Okrasinska A."/>
            <person name="Steczkiewicz K."/>
            <person name="Drgas O."/>
            <person name="Orlowska M."/>
            <person name="Perlinska-Lenart U."/>
            <person name="Aleksandrzak-Piekarczyk T."/>
            <person name="Szatraj K."/>
            <person name="Zielenkiewicz U."/>
            <person name="Pilsyk S."/>
            <person name="Malc E."/>
            <person name="Mieczkowski P."/>
            <person name="Kruszewska J.S."/>
            <person name="Biernat P."/>
            <person name="Pawlowska J."/>
        </authorList>
    </citation>
    <scope>NUCLEOTIDE SEQUENCE [LARGE SCALE GENOMIC DNA]</scope>
    <source>
        <strain evidence="3 4">CBS 142.35</strain>
    </source>
</reference>
<feature type="non-terminal residue" evidence="3">
    <location>
        <position position="1"/>
    </location>
</feature>
<feature type="compositionally biased region" description="Polar residues" evidence="1">
    <location>
        <begin position="429"/>
        <end position="443"/>
    </location>
</feature>
<feature type="region of interest" description="Disordered" evidence="1">
    <location>
        <begin position="429"/>
        <end position="482"/>
    </location>
</feature>
<keyword evidence="2" id="KW-0812">Transmembrane</keyword>
<dbReference type="EMBL" id="JAEPRB010000067">
    <property type="protein sequence ID" value="KAG2223138.1"/>
    <property type="molecule type" value="Genomic_DNA"/>
</dbReference>
<feature type="transmembrane region" description="Helical" evidence="2">
    <location>
        <begin position="254"/>
        <end position="276"/>
    </location>
</feature>
<feature type="transmembrane region" description="Helical" evidence="2">
    <location>
        <begin position="288"/>
        <end position="311"/>
    </location>
</feature>
<dbReference type="OrthoDB" id="2280990at2759"/>
<evidence type="ECO:0000313" key="4">
    <source>
        <dbReference type="Proteomes" id="UP000646827"/>
    </source>
</evidence>
<keyword evidence="4" id="KW-1185">Reference proteome</keyword>
<accession>A0A8H7S7Z4</accession>
<protein>
    <submittedName>
        <fullName evidence="3">Uncharacterized protein</fullName>
    </submittedName>
</protein>
<feature type="transmembrane region" description="Helical" evidence="2">
    <location>
        <begin position="200"/>
        <end position="222"/>
    </location>
</feature>
<feature type="transmembrane region" description="Helical" evidence="2">
    <location>
        <begin position="164"/>
        <end position="188"/>
    </location>
</feature>
<comment type="caution">
    <text evidence="3">The sequence shown here is derived from an EMBL/GenBank/DDBJ whole genome shotgun (WGS) entry which is preliminary data.</text>
</comment>
<evidence type="ECO:0000256" key="1">
    <source>
        <dbReference type="SAM" id="MobiDB-lite"/>
    </source>
</evidence>
<keyword evidence="2" id="KW-1133">Transmembrane helix</keyword>
<evidence type="ECO:0000313" key="3">
    <source>
        <dbReference type="EMBL" id="KAG2223138.1"/>
    </source>
</evidence>
<feature type="compositionally biased region" description="Polar residues" evidence="1">
    <location>
        <begin position="463"/>
        <end position="482"/>
    </location>
</feature>
<feature type="transmembrane region" description="Helical" evidence="2">
    <location>
        <begin position="88"/>
        <end position="111"/>
    </location>
</feature>
<sequence>MSLMDVEQKYLWTVCDVDGICHCDWRLTAKGCEQEDTVKIIYIINAVISGLVGLLATWITYHRVFVLKQDIVDFRSGFFPKPRPIESMAFMGSIFNFLRMAHAIILILDAIPNQAFRSFFFEFPWQFGFGALACYFFGIAHTLSDSNKIIYDNWVRSPIIIDSICVSIISLPFITNNICAIAAGIYAIHGNIYMASKFTDALYCFWTFYTGVLAIIILYAGARLLRLLNQHIIEKSDGRVNVSKVKLGALKVQIIVFTAFICLGVFAVILGFYAAARIPITVNKTYNALIAALWTYDGAIATACIEFAIILNPRIATLASVFGSSSGTGIGKLSSSSAFASQGITSNYTTNYGNTTTLGATSTTDQKDSKWTGRGSTISSWTLTGSDATRSKIQSGDLSSPKTDTFNYRNDHQIRSRIEEEQFHYNAMTSNARAPPRNTSPTSPISPPLMDDYQYRMPDMTFNDGSTTSSATYLTQNQGHPY</sequence>
<dbReference type="AlphaFoldDB" id="A0A8H7S7Z4"/>
<feature type="transmembrane region" description="Helical" evidence="2">
    <location>
        <begin position="123"/>
        <end position="143"/>
    </location>
</feature>
<evidence type="ECO:0000256" key="2">
    <source>
        <dbReference type="SAM" id="Phobius"/>
    </source>
</evidence>
<keyword evidence="2" id="KW-0472">Membrane</keyword>
<gene>
    <name evidence="3" type="ORF">INT45_005694</name>
</gene>